<dbReference type="Proteomes" id="UP000256345">
    <property type="component" value="Unassembled WGS sequence"/>
</dbReference>
<feature type="transmembrane region" description="Helical" evidence="2">
    <location>
        <begin position="210"/>
        <end position="230"/>
    </location>
</feature>
<protein>
    <submittedName>
        <fullName evidence="3">Uncharacterized protein</fullName>
    </submittedName>
</protein>
<evidence type="ECO:0000256" key="1">
    <source>
        <dbReference type="SAM" id="MobiDB-lite"/>
    </source>
</evidence>
<keyword evidence="4" id="KW-1185">Reference proteome</keyword>
<keyword evidence="2" id="KW-0812">Transmembrane</keyword>
<accession>A0ABX9K7X8</accession>
<keyword evidence="2" id="KW-1133">Transmembrane helix</keyword>
<sequence>MANGHRGRGSTGRSDETRVAPQEEDERTPPPRARRADETRMAPVTELNTAPHKAPEAEPPEVEFRTMFATHAALFAERLKDRFSKKIYGRTPHRVLRIDEPEGPSTAGGKLARQPISLVPRRGSAPTIVCGWVDVARKEAQLRGHEAVAKRYEAHHGTPIDIAEEDYERCIDDLSEALTAGGIKVRVVIPEEATTRQASSAAPETGAQGFPLWMVGAAGATAFLLGMMVGRMMG</sequence>
<keyword evidence="2" id="KW-0472">Membrane</keyword>
<evidence type="ECO:0000313" key="3">
    <source>
        <dbReference type="EMBL" id="REG34728.1"/>
    </source>
</evidence>
<name>A0ABX9K7X8_9BACT</name>
<gene>
    <name evidence="3" type="ORF">ATI61_103637</name>
</gene>
<comment type="caution">
    <text evidence="3">The sequence shown here is derived from an EMBL/GenBank/DDBJ whole genome shotgun (WGS) entry which is preliminary data.</text>
</comment>
<proteinExistence type="predicted"/>
<feature type="region of interest" description="Disordered" evidence="1">
    <location>
        <begin position="1"/>
        <end position="58"/>
    </location>
</feature>
<organism evidence="3 4">
    <name type="scientific">Archangium gephyra</name>
    <dbReference type="NCBI Taxonomy" id="48"/>
    <lineage>
        <taxon>Bacteria</taxon>
        <taxon>Pseudomonadati</taxon>
        <taxon>Myxococcota</taxon>
        <taxon>Myxococcia</taxon>
        <taxon>Myxococcales</taxon>
        <taxon>Cystobacterineae</taxon>
        <taxon>Archangiaceae</taxon>
        <taxon>Archangium</taxon>
    </lineage>
</organism>
<evidence type="ECO:0000313" key="4">
    <source>
        <dbReference type="Proteomes" id="UP000256345"/>
    </source>
</evidence>
<evidence type="ECO:0000256" key="2">
    <source>
        <dbReference type="SAM" id="Phobius"/>
    </source>
</evidence>
<dbReference type="EMBL" id="QUMU01000003">
    <property type="protein sequence ID" value="REG34728.1"/>
    <property type="molecule type" value="Genomic_DNA"/>
</dbReference>
<reference evidence="3 4" key="1">
    <citation type="submission" date="2018-08" db="EMBL/GenBank/DDBJ databases">
        <title>Genomic Encyclopedia of Archaeal and Bacterial Type Strains, Phase II (KMG-II): from individual species to whole genera.</title>
        <authorList>
            <person name="Goeker M."/>
        </authorList>
    </citation>
    <scope>NUCLEOTIDE SEQUENCE [LARGE SCALE GENOMIC DNA]</scope>
    <source>
        <strain evidence="3 4">DSM 2261</strain>
    </source>
</reference>